<evidence type="ECO:0000256" key="3">
    <source>
        <dbReference type="ARBA" id="ARBA00022792"/>
    </source>
</evidence>
<feature type="transmembrane region" description="Helical" evidence="10">
    <location>
        <begin position="231"/>
        <end position="251"/>
    </location>
</feature>
<dbReference type="InterPro" id="IPR008839">
    <property type="entry name" value="MDM33_fungi"/>
</dbReference>
<accession>K5VJF8</accession>
<feature type="compositionally biased region" description="Polar residues" evidence="12">
    <location>
        <begin position="43"/>
        <end position="56"/>
    </location>
</feature>
<keyword evidence="14" id="KW-1185">Reference proteome</keyword>
<comment type="subunit">
    <text evidence="10">Homooligomer.</text>
</comment>
<dbReference type="AlphaFoldDB" id="K5VJF8"/>
<keyword evidence="4 10" id="KW-0809">Transit peptide</keyword>
<keyword evidence="2 10" id="KW-0812">Transmembrane</keyword>
<dbReference type="FunCoup" id="K5VJF8">
    <property type="interactions" value="63"/>
</dbReference>
<dbReference type="GO" id="GO:0005743">
    <property type="term" value="C:mitochondrial inner membrane"/>
    <property type="evidence" value="ECO:0007669"/>
    <property type="project" value="UniProtKB-SubCell"/>
</dbReference>
<dbReference type="RefSeq" id="XP_007399286.1">
    <property type="nucleotide sequence ID" value="XM_007399224.1"/>
</dbReference>
<feature type="region of interest" description="Disordered" evidence="12">
    <location>
        <begin position="35"/>
        <end position="56"/>
    </location>
</feature>
<reference evidence="13 14" key="1">
    <citation type="journal article" date="2012" name="BMC Genomics">
        <title>Comparative genomics of the white-rot fungi, Phanerochaete carnosa and P. chrysosporium, to elucidate the genetic basis of the distinct wood types they colonize.</title>
        <authorList>
            <person name="Suzuki H."/>
            <person name="MacDonald J."/>
            <person name="Syed K."/>
            <person name="Salamov A."/>
            <person name="Hori C."/>
            <person name="Aerts A."/>
            <person name="Henrissat B."/>
            <person name="Wiebenga A."/>
            <person name="vanKuyk P.A."/>
            <person name="Barry K."/>
            <person name="Lindquist E."/>
            <person name="LaButti K."/>
            <person name="Lapidus A."/>
            <person name="Lucas S."/>
            <person name="Coutinho P."/>
            <person name="Gong Y."/>
            <person name="Samejima M."/>
            <person name="Mahadevan R."/>
            <person name="Abou-Zaid M."/>
            <person name="de Vries R.P."/>
            <person name="Igarashi K."/>
            <person name="Yadav J.S."/>
            <person name="Grigoriev I.V."/>
            <person name="Master E.R."/>
        </authorList>
    </citation>
    <scope>NUCLEOTIDE SEQUENCE [LARGE SCALE GENOMIC DNA]</scope>
    <source>
        <strain evidence="13 14">HHB-10118-sp</strain>
    </source>
</reference>
<feature type="coiled-coil region" evidence="11">
    <location>
        <begin position="112"/>
        <end position="160"/>
    </location>
</feature>
<comment type="function">
    <text evidence="9">Required for the maintenance of the structure of the mitochondrial inner membrane. Involved in mitochondrial morphology. Causes growth arrest when highly overexpressed.</text>
</comment>
<keyword evidence="5 10" id="KW-1133">Transmembrane helix</keyword>
<dbReference type="GeneID" id="18913197"/>
<evidence type="ECO:0000256" key="5">
    <source>
        <dbReference type="ARBA" id="ARBA00022989"/>
    </source>
</evidence>
<keyword evidence="7 10" id="KW-0496">Mitochondrion</keyword>
<organism evidence="13 14">
    <name type="scientific">Phanerochaete carnosa (strain HHB-10118-sp)</name>
    <name type="common">White-rot fungus</name>
    <name type="synonym">Peniophora carnosa</name>
    <dbReference type="NCBI Taxonomy" id="650164"/>
    <lineage>
        <taxon>Eukaryota</taxon>
        <taxon>Fungi</taxon>
        <taxon>Dikarya</taxon>
        <taxon>Basidiomycota</taxon>
        <taxon>Agaricomycotina</taxon>
        <taxon>Agaricomycetes</taxon>
        <taxon>Polyporales</taxon>
        <taxon>Phanerochaetaceae</taxon>
        <taxon>Phanerochaete</taxon>
    </lineage>
</organism>
<dbReference type="EMBL" id="JH930476">
    <property type="protein sequence ID" value="EKM51473.1"/>
    <property type="molecule type" value="Genomic_DNA"/>
</dbReference>
<dbReference type="PANTHER" id="PTHR31961">
    <property type="entry name" value="SENSITIVE TO HIGH EXPRESSION PROTEIN 9, MITOCHONDRIAL"/>
    <property type="match status" value="1"/>
</dbReference>
<comment type="caution">
    <text evidence="10">Lacks conserved residue(s) required for the propagation of feature annotation.</text>
</comment>
<dbReference type="GO" id="GO:0007007">
    <property type="term" value="P:inner mitochondrial membrane organization"/>
    <property type="evidence" value="ECO:0007669"/>
    <property type="project" value="TreeGrafter"/>
</dbReference>
<dbReference type="InParanoid" id="K5VJF8"/>
<evidence type="ECO:0000256" key="4">
    <source>
        <dbReference type="ARBA" id="ARBA00022946"/>
    </source>
</evidence>
<dbReference type="Proteomes" id="UP000008370">
    <property type="component" value="Unassembled WGS sequence"/>
</dbReference>
<comment type="subcellular location">
    <subcellularLocation>
        <location evidence="10">Mitochondrion inner membrane</location>
        <topology evidence="10">Multi-pass membrane protein</topology>
    </subcellularLocation>
</comment>
<evidence type="ECO:0000256" key="1">
    <source>
        <dbReference type="ARBA" id="ARBA00007472"/>
    </source>
</evidence>
<evidence type="ECO:0000313" key="14">
    <source>
        <dbReference type="Proteomes" id="UP000008370"/>
    </source>
</evidence>
<gene>
    <name evidence="13" type="ORF">PHACADRAFT_212117</name>
</gene>
<evidence type="ECO:0000256" key="8">
    <source>
        <dbReference type="ARBA" id="ARBA00023136"/>
    </source>
</evidence>
<keyword evidence="6 11" id="KW-0175">Coiled coil</keyword>
<comment type="similarity">
    <text evidence="1 10">Belongs to the SHE9 family.</text>
</comment>
<dbReference type="Pfam" id="PF05546">
    <property type="entry name" value="She9_MDM33"/>
    <property type="match status" value="1"/>
</dbReference>
<dbReference type="HOGENOM" id="CLU_025632_3_0_1"/>
<dbReference type="OrthoDB" id="5595506at2759"/>
<dbReference type="PANTHER" id="PTHR31961:SF3">
    <property type="entry name" value="SENSITIVE TO HIGH EXPRESSION PROTEIN 9, MITOCHONDRIAL"/>
    <property type="match status" value="1"/>
</dbReference>
<evidence type="ECO:0000256" key="10">
    <source>
        <dbReference type="RuleBase" id="RU364128"/>
    </source>
</evidence>
<dbReference type="KEGG" id="pco:PHACADRAFT_212117"/>
<protein>
    <recommendedName>
        <fullName evidence="10">Sensitive to high expression protein 9, mitochondrial</fullName>
    </recommendedName>
</protein>
<evidence type="ECO:0000256" key="11">
    <source>
        <dbReference type="SAM" id="Coils"/>
    </source>
</evidence>
<keyword evidence="3 10" id="KW-0999">Mitochondrion inner membrane</keyword>
<evidence type="ECO:0000256" key="2">
    <source>
        <dbReference type="ARBA" id="ARBA00022692"/>
    </source>
</evidence>
<evidence type="ECO:0000313" key="13">
    <source>
        <dbReference type="EMBL" id="EKM51473.1"/>
    </source>
</evidence>
<sequence length="301" mass="34195">MPCYSRHSSPDFPEAVLVLPRLASRFQPTHLLDIPCDAPPPQSQENARSSSDSSAQLPKVLGVEEVKEKLRSWTESAAATIRDRADRYTAVAATTFGQLGRELNKVTGYGEIESLKRQVAEQEQHIKAAREAAHGAKTALEQAVQQRAKSQREVNDLLQRKSSWTDEDVGRFTALVRQDHLYEQSEACAKAKASRTEEEVEREFTELMRVILNRYHEEQVWSDKIRSASTYGSLTVLGLNVIVFILAIVIVEPWKRRRLAQTFEKKVEEVAVETIGTFETKYGELSKQLKDQNMLLLRKRN</sequence>
<name>K5VJF8_PHACS</name>
<keyword evidence="8 10" id="KW-0472">Membrane</keyword>
<proteinExistence type="inferred from homology"/>
<evidence type="ECO:0000256" key="7">
    <source>
        <dbReference type="ARBA" id="ARBA00023128"/>
    </source>
</evidence>
<evidence type="ECO:0000256" key="12">
    <source>
        <dbReference type="SAM" id="MobiDB-lite"/>
    </source>
</evidence>
<evidence type="ECO:0000256" key="9">
    <source>
        <dbReference type="ARBA" id="ARBA00024807"/>
    </source>
</evidence>
<evidence type="ECO:0000256" key="6">
    <source>
        <dbReference type="ARBA" id="ARBA00023054"/>
    </source>
</evidence>